<dbReference type="GO" id="GO:0051287">
    <property type="term" value="F:NAD binding"/>
    <property type="evidence" value="ECO:0007669"/>
    <property type="project" value="InterPro"/>
</dbReference>
<evidence type="ECO:0000256" key="6">
    <source>
        <dbReference type="HAMAP-Rule" id="MF_01110"/>
    </source>
</evidence>
<feature type="domain" description="Semialdehyde dehydrogenase NAD-binding" evidence="7">
    <location>
        <begin position="4"/>
        <end position="105"/>
    </location>
</feature>
<dbReference type="InterPro" id="IPR050085">
    <property type="entry name" value="AGPR"/>
</dbReference>
<keyword evidence="4 6" id="KW-0521">NADP</keyword>
<dbReference type="Pfam" id="PF01118">
    <property type="entry name" value="Semialdhyde_dh"/>
    <property type="match status" value="1"/>
</dbReference>
<evidence type="ECO:0000256" key="5">
    <source>
        <dbReference type="ARBA" id="ARBA00023002"/>
    </source>
</evidence>
<dbReference type="Gene3D" id="3.30.360.10">
    <property type="entry name" value="Dihydrodipicolinate Reductase, domain 2"/>
    <property type="match status" value="1"/>
</dbReference>
<dbReference type="PANTHER" id="PTHR32338:SF10">
    <property type="entry name" value="N-ACETYL-GAMMA-GLUTAMYL-PHOSPHATE REDUCTASE, CHLOROPLASTIC-RELATED"/>
    <property type="match status" value="1"/>
</dbReference>
<dbReference type="SMART" id="SM00859">
    <property type="entry name" value="Semialdhyde_dh"/>
    <property type="match status" value="1"/>
</dbReference>
<protein>
    <recommendedName>
        <fullName evidence="6">N-acetyl-gamma-glutamyl-phosphate reductase</fullName>
        <shortName evidence="6">AGPR</shortName>
        <ecNumber evidence="6">1.2.1.38</ecNumber>
    </recommendedName>
    <alternativeName>
        <fullName evidence="6">N-acetyl-glutamate semialdehyde dehydrogenase</fullName>
        <shortName evidence="6">NAGSA dehydrogenase</shortName>
    </alternativeName>
</protein>
<dbReference type="InterPro" id="IPR058924">
    <property type="entry name" value="AGPR_dimerisation_dom"/>
</dbReference>
<sequence>MAWKVFIDGEAGTTGLQIRERLEARADIALVQVAHERRKDAGARSEALAEADVAILCLPDDAARQTVTLAEPHGTRIIDASTAHRVADGWTFGFAEMAKGQREAIASARLVSNPGCWSTCAIALIRPLVEAGILAPDAAPAISGVSGYSGGGKAMIAEFESGESSGSFLYAASQGHKHLPEISRHGLLSAPPVFVPSVGDYAQGMAVAVQLPGLGSDGIAAATAALRAAYAGERFVAVVDASVHEPRVLPQRLNGTNRLELSVHGNPGSGAAVLVAVLDNLGKGASGAAVQNLNIMLGADEGAGLEDPSAAAAE</sequence>
<comment type="subcellular location">
    <subcellularLocation>
        <location evidence="6">Cytoplasm</location>
    </subcellularLocation>
</comment>
<comment type="function">
    <text evidence="6">Catalyzes the NADPH-dependent reduction of N-acetyl-5-glutamyl phosphate to yield N-acetyl-L-glutamate 5-semialdehyde.</text>
</comment>
<comment type="catalytic activity">
    <reaction evidence="6">
        <text>N-acetyl-L-glutamate 5-semialdehyde + phosphate + NADP(+) = N-acetyl-L-glutamyl 5-phosphate + NADPH + H(+)</text>
        <dbReference type="Rhea" id="RHEA:21588"/>
        <dbReference type="ChEBI" id="CHEBI:15378"/>
        <dbReference type="ChEBI" id="CHEBI:29123"/>
        <dbReference type="ChEBI" id="CHEBI:43474"/>
        <dbReference type="ChEBI" id="CHEBI:57783"/>
        <dbReference type="ChEBI" id="CHEBI:57936"/>
        <dbReference type="ChEBI" id="CHEBI:58349"/>
        <dbReference type="EC" id="1.2.1.38"/>
    </reaction>
</comment>
<comment type="similarity">
    <text evidence="6">Belongs to the NAGSA dehydrogenase family. Type 2 subfamily.</text>
</comment>
<dbReference type="InterPro" id="IPR036291">
    <property type="entry name" value="NAD(P)-bd_dom_sf"/>
</dbReference>
<evidence type="ECO:0000256" key="2">
    <source>
        <dbReference type="ARBA" id="ARBA00022571"/>
    </source>
</evidence>
<evidence type="ECO:0000259" key="7">
    <source>
        <dbReference type="SMART" id="SM00859"/>
    </source>
</evidence>
<dbReference type="CDD" id="cd17896">
    <property type="entry name" value="AGPR_2_N"/>
    <property type="match status" value="1"/>
</dbReference>
<dbReference type="UniPathway" id="UPA00068">
    <property type="reaction ID" value="UER00108"/>
</dbReference>
<dbReference type="SUPFAM" id="SSF55347">
    <property type="entry name" value="Glyceraldehyde-3-phosphate dehydrogenase-like, C-terminal domain"/>
    <property type="match status" value="1"/>
</dbReference>
<dbReference type="PANTHER" id="PTHR32338">
    <property type="entry name" value="N-ACETYL-GAMMA-GLUTAMYL-PHOSPHATE REDUCTASE, CHLOROPLASTIC-RELATED-RELATED"/>
    <property type="match status" value="1"/>
</dbReference>
<dbReference type="GO" id="GO:0005737">
    <property type="term" value="C:cytoplasm"/>
    <property type="evidence" value="ECO:0007669"/>
    <property type="project" value="UniProtKB-SubCell"/>
</dbReference>
<dbReference type="EC" id="1.2.1.38" evidence="6"/>
<dbReference type="Gene3D" id="3.40.50.720">
    <property type="entry name" value="NAD(P)-binding Rossmann-like Domain"/>
    <property type="match status" value="1"/>
</dbReference>
<dbReference type="NCBIfam" id="TIGR01851">
    <property type="entry name" value="argC_other"/>
    <property type="match status" value="1"/>
</dbReference>
<keyword evidence="1 6" id="KW-0963">Cytoplasm</keyword>
<evidence type="ECO:0000256" key="1">
    <source>
        <dbReference type="ARBA" id="ARBA00022490"/>
    </source>
</evidence>
<dbReference type="InterPro" id="IPR010136">
    <property type="entry name" value="AGPR_type-2"/>
</dbReference>
<comment type="pathway">
    <text evidence="6">Amino-acid biosynthesis; L-arginine biosynthesis; N(2)-acetyl-L-ornithine from L-glutamate: step 3/4.</text>
</comment>
<evidence type="ECO:0000256" key="4">
    <source>
        <dbReference type="ARBA" id="ARBA00022857"/>
    </source>
</evidence>
<evidence type="ECO:0000313" key="9">
    <source>
        <dbReference type="Proteomes" id="UP000198994"/>
    </source>
</evidence>
<evidence type="ECO:0000313" key="8">
    <source>
        <dbReference type="EMBL" id="SDF33084.1"/>
    </source>
</evidence>
<gene>
    <name evidence="6" type="primary">argC</name>
    <name evidence="8" type="ORF">SAMN04488105_11784</name>
</gene>
<dbReference type="Pfam" id="PF22698">
    <property type="entry name" value="Semialdhyde_dhC_1"/>
    <property type="match status" value="1"/>
</dbReference>
<dbReference type="EMBL" id="FNAV01000017">
    <property type="protein sequence ID" value="SDF33084.1"/>
    <property type="molecule type" value="Genomic_DNA"/>
</dbReference>
<dbReference type="OrthoDB" id="9801289at2"/>
<dbReference type="STRING" id="282683.SAMN04488105_11784"/>
<dbReference type="Proteomes" id="UP000198994">
    <property type="component" value="Unassembled WGS sequence"/>
</dbReference>
<dbReference type="HAMAP" id="MF_01110">
    <property type="entry name" value="ArgC_type2"/>
    <property type="match status" value="1"/>
</dbReference>
<reference evidence="9" key="1">
    <citation type="submission" date="2016-10" db="EMBL/GenBank/DDBJ databases">
        <authorList>
            <person name="Varghese N."/>
            <person name="Submissions S."/>
        </authorList>
    </citation>
    <scope>NUCLEOTIDE SEQUENCE [LARGE SCALE GENOMIC DNA]</scope>
    <source>
        <strain evidence="9">DSM 10146</strain>
    </source>
</reference>
<keyword evidence="2 6" id="KW-0055">Arginine biosynthesis</keyword>
<name>A0A1G7K7Z9_9RHOB</name>
<dbReference type="GO" id="GO:0006526">
    <property type="term" value="P:L-arginine biosynthetic process"/>
    <property type="evidence" value="ECO:0007669"/>
    <property type="project" value="UniProtKB-UniRule"/>
</dbReference>
<keyword evidence="9" id="KW-1185">Reference proteome</keyword>
<organism evidence="8 9">
    <name type="scientific">Salipiger thiooxidans</name>
    <dbReference type="NCBI Taxonomy" id="282683"/>
    <lineage>
        <taxon>Bacteria</taxon>
        <taxon>Pseudomonadati</taxon>
        <taxon>Pseudomonadota</taxon>
        <taxon>Alphaproteobacteria</taxon>
        <taxon>Rhodobacterales</taxon>
        <taxon>Roseobacteraceae</taxon>
        <taxon>Salipiger</taxon>
    </lineage>
</organism>
<accession>A0A1G7K7Z9</accession>
<dbReference type="SUPFAM" id="SSF51735">
    <property type="entry name" value="NAD(P)-binding Rossmann-fold domains"/>
    <property type="match status" value="1"/>
</dbReference>
<dbReference type="AlphaFoldDB" id="A0A1G7K7Z9"/>
<dbReference type="InterPro" id="IPR000534">
    <property type="entry name" value="Semialdehyde_DH_NAD-bd"/>
</dbReference>
<proteinExistence type="inferred from homology"/>
<dbReference type="RefSeq" id="WP_008883771.1">
    <property type="nucleotide sequence ID" value="NZ_FNAV01000017.1"/>
</dbReference>
<evidence type="ECO:0000256" key="3">
    <source>
        <dbReference type="ARBA" id="ARBA00022605"/>
    </source>
</evidence>
<dbReference type="GO" id="GO:0003942">
    <property type="term" value="F:N-acetyl-gamma-glutamyl-phosphate reductase activity"/>
    <property type="evidence" value="ECO:0007669"/>
    <property type="project" value="UniProtKB-UniRule"/>
</dbReference>
<keyword evidence="3 6" id="KW-0028">Amino-acid biosynthesis</keyword>
<keyword evidence="5 6" id="KW-0560">Oxidoreductase</keyword>
<feature type="active site" evidence="6">
    <location>
        <position position="116"/>
    </location>
</feature>